<organism evidence="1 2">
    <name type="scientific">Oceanobacillus indicireducens</name>
    <dbReference type="NCBI Taxonomy" id="1004261"/>
    <lineage>
        <taxon>Bacteria</taxon>
        <taxon>Bacillati</taxon>
        <taxon>Bacillota</taxon>
        <taxon>Bacilli</taxon>
        <taxon>Bacillales</taxon>
        <taxon>Bacillaceae</taxon>
        <taxon>Oceanobacillus</taxon>
    </lineage>
</organism>
<reference evidence="1" key="1">
    <citation type="journal article" date="2014" name="Int. J. Syst. Evol. Microbiol.">
        <title>Complete genome sequence of Corynebacterium casei LMG S-19264T (=DSM 44701T), isolated from a smear-ripened cheese.</title>
        <authorList>
            <consortium name="US DOE Joint Genome Institute (JGI-PGF)"/>
            <person name="Walter F."/>
            <person name="Albersmeier A."/>
            <person name="Kalinowski J."/>
            <person name="Ruckert C."/>
        </authorList>
    </citation>
    <scope>NUCLEOTIDE SEQUENCE</scope>
    <source>
        <strain evidence="1">JCM 17251</strain>
    </source>
</reference>
<sequence length="178" mass="20606">MLDFYDSAINEERITTSLKNFSLLNPDEIVLILTSCPENADTAPANSFSLIQSRDDIKMYFKLKKKYPDLKFGDYTVRLRPAPDSARINYYNTYLKIFYSSEDDYYIGKSTLIERNGIETFKNVCQEIVDSDVYKKPDFSLGDKAIYDCAKGILEINNHSKPIEYGINHHIELMIKQL</sequence>
<reference evidence="1" key="2">
    <citation type="submission" date="2020-09" db="EMBL/GenBank/DDBJ databases">
        <authorList>
            <person name="Sun Q."/>
            <person name="Ohkuma M."/>
        </authorList>
    </citation>
    <scope>NUCLEOTIDE SEQUENCE</scope>
    <source>
        <strain evidence="1">JCM 17251</strain>
    </source>
</reference>
<dbReference type="Pfam" id="PF14350">
    <property type="entry name" value="Beta_protein"/>
    <property type="match status" value="1"/>
</dbReference>
<keyword evidence="2" id="KW-1185">Reference proteome</keyword>
<name>A0A918D4G2_9BACI</name>
<comment type="caution">
    <text evidence="1">The sequence shown here is derived from an EMBL/GenBank/DDBJ whole genome shotgun (WGS) entry which is preliminary data.</text>
</comment>
<evidence type="ECO:0000313" key="2">
    <source>
        <dbReference type="Proteomes" id="UP000624041"/>
    </source>
</evidence>
<gene>
    <name evidence="1" type="ORF">GCM10007971_31580</name>
</gene>
<evidence type="ECO:0000313" key="1">
    <source>
        <dbReference type="EMBL" id="GGN64100.1"/>
    </source>
</evidence>
<dbReference type="EMBL" id="BMOS01000030">
    <property type="protein sequence ID" value="GGN64100.1"/>
    <property type="molecule type" value="Genomic_DNA"/>
</dbReference>
<dbReference type="InterPro" id="IPR025683">
    <property type="entry name" value="Protein_beta"/>
</dbReference>
<dbReference type="AlphaFoldDB" id="A0A918D4G2"/>
<accession>A0A918D4G2</accession>
<protein>
    <submittedName>
        <fullName evidence="1">Uncharacterized protein</fullName>
    </submittedName>
</protein>
<dbReference type="Proteomes" id="UP000624041">
    <property type="component" value="Unassembled WGS sequence"/>
</dbReference>
<proteinExistence type="predicted"/>